<dbReference type="InterPro" id="IPR037252">
    <property type="entry name" value="Mib_Herc2_sf"/>
</dbReference>
<feature type="domain" description="MIB/HERC2" evidence="1">
    <location>
        <begin position="304"/>
        <end position="354"/>
    </location>
</feature>
<dbReference type="PANTHER" id="PTHR24202:SF4">
    <property type="entry name" value="E3 UBIQUITIN-PROTEIN LIGASE MIB2-RELATED"/>
    <property type="match status" value="1"/>
</dbReference>
<dbReference type="SUPFAM" id="SSF159034">
    <property type="entry name" value="Mib/herc2 domain-like"/>
    <property type="match status" value="4"/>
</dbReference>
<dbReference type="Pfam" id="PF06701">
    <property type="entry name" value="MIB_HERC2"/>
    <property type="match status" value="1"/>
</dbReference>
<dbReference type="PROSITE" id="PS51416">
    <property type="entry name" value="MIB_HERC2"/>
    <property type="match status" value="3"/>
</dbReference>
<feature type="domain" description="MIB/HERC2" evidence="1">
    <location>
        <begin position="50"/>
        <end position="125"/>
    </location>
</feature>
<keyword evidence="3" id="KW-1185">Reference proteome</keyword>
<protein>
    <recommendedName>
        <fullName evidence="1">MIB/HERC2 domain-containing protein</fullName>
    </recommendedName>
</protein>
<feature type="domain" description="MIB/HERC2" evidence="1">
    <location>
        <begin position="230"/>
        <end position="303"/>
    </location>
</feature>
<dbReference type="GO" id="GO:0004842">
    <property type="term" value="F:ubiquitin-protein transferase activity"/>
    <property type="evidence" value="ECO:0007669"/>
    <property type="project" value="InterPro"/>
</dbReference>
<evidence type="ECO:0000313" key="3">
    <source>
        <dbReference type="Proteomes" id="UP000005408"/>
    </source>
</evidence>
<organism evidence="2 3">
    <name type="scientific">Magallana gigas</name>
    <name type="common">Pacific oyster</name>
    <name type="synonym">Crassostrea gigas</name>
    <dbReference type="NCBI Taxonomy" id="29159"/>
    <lineage>
        <taxon>Eukaryota</taxon>
        <taxon>Metazoa</taxon>
        <taxon>Spiralia</taxon>
        <taxon>Lophotrochozoa</taxon>
        <taxon>Mollusca</taxon>
        <taxon>Bivalvia</taxon>
        <taxon>Autobranchia</taxon>
        <taxon>Pteriomorphia</taxon>
        <taxon>Ostreida</taxon>
        <taxon>Ostreoidea</taxon>
        <taxon>Ostreidae</taxon>
        <taxon>Magallana</taxon>
    </lineage>
</organism>
<name>A0A8W8LGG7_MAGGI</name>
<sequence>MFPSEKITETIVRRECSMYGGGGEDINQICKILNEREVYGHTDDIVFDNNFKERYSNMPYAGTRVRRGRHWNYENQDSYGVGTVIGHSKRVGWLHVEWDNGRQFSYQFGYDGNIEEYDIKVCNEPRNIPENQEIAIGCLVRKGPHWQWGNQNGSEDSIGTVYRIKPRGEVYCVAGSLLKRFPDETITETIVKGECSKFGGSEDDINQVCEILNEREVYGDDNDVSEDRFKERYSDMPCAGTRVRRGRHWNYENQDDHGVGTVIGHSEEVGWLNVEWDNGKQFSYRFGHNGISENYDLQVCNEPRNIPENQQIAIGCLVCKGPDWQWGNQNGSEDSIGTVYRIKSRGEVYVRSQN</sequence>
<evidence type="ECO:0000259" key="1">
    <source>
        <dbReference type="PROSITE" id="PS51416"/>
    </source>
</evidence>
<evidence type="ECO:0000313" key="2">
    <source>
        <dbReference type="EnsemblMetazoa" id="G28114.1:cds"/>
    </source>
</evidence>
<dbReference type="GO" id="GO:0005737">
    <property type="term" value="C:cytoplasm"/>
    <property type="evidence" value="ECO:0007669"/>
    <property type="project" value="TreeGrafter"/>
</dbReference>
<proteinExistence type="predicted"/>
<accession>A0A8W8LGG7</accession>
<dbReference type="Gene3D" id="2.30.30.40">
    <property type="entry name" value="SH3 Domains"/>
    <property type="match status" value="4"/>
</dbReference>
<dbReference type="GO" id="GO:0046872">
    <property type="term" value="F:metal ion binding"/>
    <property type="evidence" value="ECO:0007669"/>
    <property type="project" value="InterPro"/>
</dbReference>
<reference evidence="2" key="1">
    <citation type="submission" date="2022-08" db="UniProtKB">
        <authorList>
            <consortium name="EnsemblMetazoa"/>
        </authorList>
    </citation>
    <scope>IDENTIFICATION</scope>
    <source>
        <strain evidence="2">05x7-T-G4-1.051#20</strain>
    </source>
</reference>
<dbReference type="PANTHER" id="PTHR24202">
    <property type="entry name" value="E3 UBIQUITIN-PROTEIN LIGASE MIB2"/>
    <property type="match status" value="1"/>
</dbReference>
<dbReference type="EnsemblMetazoa" id="G28114.1">
    <property type="protein sequence ID" value="G28114.1:cds"/>
    <property type="gene ID" value="G28114"/>
</dbReference>
<dbReference type="AlphaFoldDB" id="A0A8W8LGG7"/>
<dbReference type="Proteomes" id="UP000005408">
    <property type="component" value="Unassembled WGS sequence"/>
</dbReference>
<dbReference type="GO" id="GO:0016567">
    <property type="term" value="P:protein ubiquitination"/>
    <property type="evidence" value="ECO:0007669"/>
    <property type="project" value="InterPro"/>
</dbReference>
<dbReference type="InterPro" id="IPR010606">
    <property type="entry name" value="Mib_Herc2"/>
</dbReference>